<keyword evidence="1" id="KW-0813">Transport</keyword>
<name>A0AAV9E2G7_ACOCL</name>
<comment type="caution">
    <text evidence="4">The sequence shown here is derived from an EMBL/GenBank/DDBJ whole genome shotgun (WGS) entry which is preliminary data.</text>
</comment>
<dbReference type="SUPFAM" id="SSF47699">
    <property type="entry name" value="Bifunctional inhibitor/lipid-transfer protein/seed storage 2S albumin"/>
    <property type="match status" value="1"/>
</dbReference>
<gene>
    <name evidence="4" type="ORF">QJS10_CPA09g00669</name>
</gene>
<evidence type="ECO:0000313" key="4">
    <source>
        <dbReference type="EMBL" id="KAK1307632.1"/>
    </source>
</evidence>
<dbReference type="PRINTS" id="PR00382">
    <property type="entry name" value="LIPIDTRNSFER"/>
</dbReference>
<feature type="chain" id="PRO_5043956343" description="Non-specific lipid-transfer protein" evidence="2">
    <location>
        <begin position="28"/>
        <end position="118"/>
    </location>
</feature>
<reference evidence="4" key="1">
    <citation type="journal article" date="2023" name="Nat. Commun.">
        <title>Diploid and tetraploid genomes of Acorus and the evolution of monocots.</title>
        <authorList>
            <person name="Ma L."/>
            <person name="Liu K.W."/>
            <person name="Li Z."/>
            <person name="Hsiao Y.Y."/>
            <person name="Qi Y."/>
            <person name="Fu T."/>
            <person name="Tang G.D."/>
            <person name="Zhang D."/>
            <person name="Sun W.H."/>
            <person name="Liu D.K."/>
            <person name="Li Y."/>
            <person name="Chen G.Z."/>
            <person name="Liu X.D."/>
            <person name="Liao X.Y."/>
            <person name="Jiang Y.T."/>
            <person name="Yu X."/>
            <person name="Hao Y."/>
            <person name="Huang J."/>
            <person name="Zhao X.W."/>
            <person name="Ke S."/>
            <person name="Chen Y.Y."/>
            <person name="Wu W.L."/>
            <person name="Hsu J.L."/>
            <person name="Lin Y.F."/>
            <person name="Huang M.D."/>
            <person name="Li C.Y."/>
            <person name="Huang L."/>
            <person name="Wang Z.W."/>
            <person name="Zhao X."/>
            <person name="Zhong W.Y."/>
            <person name="Peng D.H."/>
            <person name="Ahmad S."/>
            <person name="Lan S."/>
            <person name="Zhang J.S."/>
            <person name="Tsai W.C."/>
            <person name="Van de Peer Y."/>
            <person name="Liu Z.J."/>
        </authorList>
    </citation>
    <scope>NUCLEOTIDE SEQUENCE</scope>
    <source>
        <strain evidence="4">CP</strain>
    </source>
</reference>
<protein>
    <recommendedName>
        <fullName evidence="1">Non-specific lipid-transfer protein</fullName>
    </recommendedName>
</protein>
<dbReference type="AlphaFoldDB" id="A0AAV9E2G7"/>
<keyword evidence="1" id="KW-0446">Lipid-binding</keyword>
<dbReference type="InterPro" id="IPR036312">
    <property type="entry name" value="Bifun_inhib/LTP/seed_sf"/>
</dbReference>
<dbReference type="EMBL" id="JAUJYO010000009">
    <property type="protein sequence ID" value="KAK1307632.1"/>
    <property type="molecule type" value="Genomic_DNA"/>
</dbReference>
<dbReference type="Gene3D" id="1.10.110.10">
    <property type="entry name" value="Plant lipid-transfer and hydrophobic proteins"/>
    <property type="match status" value="1"/>
</dbReference>
<comment type="function">
    <text evidence="1">Plant non-specific lipid-transfer proteins transfer phospholipids as well as galactolipids across membranes. May play a role in wax or cutin deposition in the cell walls of expanding epidermal cells and certain secretory tissues.</text>
</comment>
<dbReference type="PANTHER" id="PTHR33076">
    <property type="entry name" value="NON-SPECIFIC LIPID-TRANSFER PROTEIN 2-RELATED"/>
    <property type="match status" value="1"/>
</dbReference>
<dbReference type="InterPro" id="IPR000528">
    <property type="entry name" value="Plant_nsLTP"/>
</dbReference>
<comment type="similarity">
    <text evidence="1">Belongs to the plant LTP family.</text>
</comment>
<reference evidence="4" key="2">
    <citation type="submission" date="2023-06" db="EMBL/GenBank/DDBJ databases">
        <authorList>
            <person name="Ma L."/>
            <person name="Liu K.-W."/>
            <person name="Li Z."/>
            <person name="Hsiao Y.-Y."/>
            <person name="Qi Y."/>
            <person name="Fu T."/>
            <person name="Tang G."/>
            <person name="Zhang D."/>
            <person name="Sun W.-H."/>
            <person name="Liu D.-K."/>
            <person name="Li Y."/>
            <person name="Chen G.-Z."/>
            <person name="Liu X.-D."/>
            <person name="Liao X.-Y."/>
            <person name="Jiang Y.-T."/>
            <person name="Yu X."/>
            <person name="Hao Y."/>
            <person name="Huang J."/>
            <person name="Zhao X.-W."/>
            <person name="Ke S."/>
            <person name="Chen Y.-Y."/>
            <person name="Wu W.-L."/>
            <person name="Hsu J.-L."/>
            <person name="Lin Y.-F."/>
            <person name="Huang M.-D."/>
            <person name="Li C.-Y."/>
            <person name="Huang L."/>
            <person name="Wang Z.-W."/>
            <person name="Zhao X."/>
            <person name="Zhong W.-Y."/>
            <person name="Peng D.-H."/>
            <person name="Ahmad S."/>
            <person name="Lan S."/>
            <person name="Zhang J.-S."/>
            <person name="Tsai W.-C."/>
            <person name="Van De Peer Y."/>
            <person name="Liu Z.-J."/>
        </authorList>
    </citation>
    <scope>NUCLEOTIDE SEQUENCE</scope>
    <source>
        <strain evidence="4">CP</strain>
        <tissue evidence="4">Leaves</tissue>
    </source>
</reference>
<feature type="signal peptide" evidence="2">
    <location>
        <begin position="1"/>
        <end position="27"/>
    </location>
</feature>
<dbReference type="PROSITE" id="PS51257">
    <property type="entry name" value="PROKAR_LIPOPROTEIN"/>
    <property type="match status" value="1"/>
</dbReference>
<dbReference type="SMART" id="SM00499">
    <property type="entry name" value="AAI"/>
    <property type="match status" value="1"/>
</dbReference>
<keyword evidence="5" id="KW-1185">Reference proteome</keyword>
<evidence type="ECO:0000256" key="2">
    <source>
        <dbReference type="SAM" id="SignalP"/>
    </source>
</evidence>
<sequence>MEMTKRGVACVLLLLAVACAIIGPGQAQVSCSAVDSAMGPCAQYLTGQATAPSADCCNGVRSLHSAASSTQARRDTCECLRQVAARYSNLRDEAAQALPEQCGVSVSIPISRNTDCSR</sequence>
<accession>A0AAV9E2G7</accession>
<dbReference type="GO" id="GO:0006869">
    <property type="term" value="P:lipid transport"/>
    <property type="evidence" value="ECO:0007669"/>
    <property type="project" value="InterPro"/>
</dbReference>
<dbReference type="GO" id="GO:0008289">
    <property type="term" value="F:lipid binding"/>
    <property type="evidence" value="ECO:0007669"/>
    <property type="project" value="UniProtKB-KW"/>
</dbReference>
<organism evidence="4 5">
    <name type="scientific">Acorus calamus</name>
    <name type="common">Sweet flag</name>
    <dbReference type="NCBI Taxonomy" id="4465"/>
    <lineage>
        <taxon>Eukaryota</taxon>
        <taxon>Viridiplantae</taxon>
        <taxon>Streptophyta</taxon>
        <taxon>Embryophyta</taxon>
        <taxon>Tracheophyta</taxon>
        <taxon>Spermatophyta</taxon>
        <taxon>Magnoliopsida</taxon>
        <taxon>Liliopsida</taxon>
        <taxon>Acoraceae</taxon>
        <taxon>Acorus</taxon>
    </lineage>
</organism>
<keyword evidence="2" id="KW-0732">Signal</keyword>
<dbReference type="InterPro" id="IPR016140">
    <property type="entry name" value="Bifunc_inhib/LTP/seed_store"/>
</dbReference>
<dbReference type="CDD" id="cd01960">
    <property type="entry name" value="nsLTP1"/>
    <property type="match status" value="1"/>
</dbReference>
<feature type="domain" description="Bifunctional inhibitor/plant lipid transfer protein/seed storage helical" evidence="3">
    <location>
        <begin position="31"/>
        <end position="116"/>
    </location>
</feature>
<proteinExistence type="inferred from homology"/>
<dbReference type="Proteomes" id="UP001180020">
    <property type="component" value="Unassembled WGS sequence"/>
</dbReference>
<evidence type="ECO:0000256" key="1">
    <source>
        <dbReference type="RuleBase" id="RU000628"/>
    </source>
</evidence>
<evidence type="ECO:0000313" key="5">
    <source>
        <dbReference type="Proteomes" id="UP001180020"/>
    </source>
</evidence>
<dbReference type="Pfam" id="PF00234">
    <property type="entry name" value="Tryp_alpha_amyl"/>
    <property type="match status" value="1"/>
</dbReference>
<evidence type="ECO:0000259" key="3">
    <source>
        <dbReference type="SMART" id="SM00499"/>
    </source>
</evidence>